<keyword evidence="1" id="KW-0812">Transmembrane</keyword>
<evidence type="ECO:0000259" key="2">
    <source>
        <dbReference type="PROSITE" id="PS50903"/>
    </source>
</evidence>
<dbReference type="InterPro" id="IPR024934">
    <property type="entry name" value="Rubredoxin-like_dom"/>
</dbReference>
<dbReference type="PROSITE" id="PS50903">
    <property type="entry name" value="RUBREDOXIN_LIKE"/>
    <property type="match status" value="1"/>
</dbReference>
<dbReference type="EMBL" id="HBEC01011164">
    <property type="protein sequence ID" value="CAD8285083.1"/>
    <property type="molecule type" value="Transcribed_RNA"/>
</dbReference>
<accession>A0A7R9YT66</accession>
<dbReference type="Gene3D" id="2.20.28.10">
    <property type="match status" value="1"/>
</dbReference>
<dbReference type="AlphaFoldDB" id="A0A7R9YT66"/>
<dbReference type="GO" id="GO:0005506">
    <property type="term" value="F:iron ion binding"/>
    <property type="evidence" value="ECO:0007669"/>
    <property type="project" value="InterPro"/>
</dbReference>
<dbReference type="SUPFAM" id="SSF57802">
    <property type="entry name" value="Rubredoxin-like"/>
    <property type="match status" value="1"/>
</dbReference>
<organism evidence="3">
    <name type="scientific">Chlamydomonas euryale</name>
    <dbReference type="NCBI Taxonomy" id="1486919"/>
    <lineage>
        <taxon>Eukaryota</taxon>
        <taxon>Viridiplantae</taxon>
        <taxon>Chlorophyta</taxon>
        <taxon>core chlorophytes</taxon>
        <taxon>Chlorophyceae</taxon>
        <taxon>CS clade</taxon>
        <taxon>Chlamydomonadales</taxon>
        <taxon>Chlamydomonadaceae</taxon>
        <taxon>Chlamydomonas</taxon>
    </lineage>
</organism>
<protein>
    <recommendedName>
        <fullName evidence="2">Rubredoxin-like domain-containing protein</fullName>
    </recommendedName>
</protein>
<evidence type="ECO:0000256" key="1">
    <source>
        <dbReference type="SAM" id="Phobius"/>
    </source>
</evidence>
<evidence type="ECO:0000313" key="3">
    <source>
        <dbReference type="EMBL" id="CAD8285083.1"/>
    </source>
</evidence>
<feature type="transmembrane region" description="Helical" evidence="1">
    <location>
        <begin position="119"/>
        <end position="138"/>
    </location>
</feature>
<keyword evidence="1" id="KW-1133">Transmembrane helix</keyword>
<dbReference type="PANTHER" id="PTHR48136">
    <property type="entry name" value="RUBREDOXIN-LIKE SUPERFAMILY PROTEIN"/>
    <property type="match status" value="1"/>
</dbReference>
<reference evidence="3" key="1">
    <citation type="submission" date="2021-01" db="EMBL/GenBank/DDBJ databases">
        <authorList>
            <person name="Corre E."/>
            <person name="Pelletier E."/>
            <person name="Niang G."/>
            <person name="Scheremetjew M."/>
            <person name="Finn R."/>
            <person name="Kale V."/>
            <person name="Holt S."/>
            <person name="Cochrane G."/>
            <person name="Meng A."/>
            <person name="Brown T."/>
            <person name="Cohen L."/>
        </authorList>
    </citation>
    <scope>NUCLEOTIDE SEQUENCE</scope>
    <source>
        <strain evidence="3">CCMP219</strain>
    </source>
</reference>
<name>A0A7R9YT66_9CHLO</name>
<dbReference type="PANTHER" id="PTHR48136:SF1">
    <property type="entry name" value="RUBREDOXIN-LIKE SUPERFAMILY PROTEIN"/>
    <property type="match status" value="1"/>
</dbReference>
<proteinExistence type="predicted"/>
<sequence>MASSALRTNFAMGSAGVAPARGGRGLAVGVTARLATKAQASSSAMVCVDCGYIYDGKEAFDSLPNNYKCPVCDSSKKRFFAATGRVPRGNAPKVMRERREIVRQQVEESGASLEEDNGFLYATAGGTFALLAVFYFLATSR</sequence>
<gene>
    <name evidence="3" type="ORF">CEUR00632_LOCUS5121</name>
</gene>
<keyword evidence="1" id="KW-0472">Membrane</keyword>
<feature type="domain" description="Rubredoxin-like" evidence="2">
    <location>
        <begin position="42"/>
        <end position="82"/>
    </location>
</feature>